<sequence length="344" mass="36080">MPVRNDAGPPGLDLGRLAAHLGGLGLAAGPLSAEVIHGGKSNLTYLVDDGGHRLVVRRPPLGHVLATAHDMAREYQVMTALRDTGVPVPRTFHLCEDPEVIGAPFYVMEYVEGAQPPATPAIEAELTDVLARLHAVDPAAVGLATFGRPDGFLERQVRRWKRQLDASRSREIPGIDDLPGRLARSVPATQRHTIVHGDYKPGNTLIADGRVAAVLDWEMSTLGDPLTDLALFLLYGDFAELDTGGRPAAAEDPTLGDGSATGGGPAAGTARAGLAERYARGAGLDVSGLGWYIGLACFKLAVIAEGIHFRHTQGLTVGEGFDDIGGHVAPLVAHGLHALDALEG</sequence>
<dbReference type="PANTHER" id="PTHR47829">
    <property type="entry name" value="HYDROLASE, PUTATIVE (AFU_ORTHOLOGUE AFUA_1G12880)-RELATED"/>
    <property type="match status" value="1"/>
</dbReference>
<proteinExistence type="predicted"/>
<evidence type="ECO:0000313" key="3">
    <source>
        <dbReference type="EMBL" id="GGK75667.1"/>
    </source>
</evidence>
<reference evidence="3" key="1">
    <citation type="journal article" date="2014" name="Int. J. Syst. Evol. Microbiol.">
        <title>Complete genome sequence of Corynebacterium casei LMG S-19264T (=DSM 44701T), isolated from a smear-ripened cheese.</title>
        <authorList>
            <consortium name="US DOE Joint Genome Institute (JGI-PGF)"/>
            <person name="Walter F."/>
            <person name="Albersmeier A."/>
            <person name="Kalinowski J."/>
            <person name="Ruckert C."/>
        </authorList>
    </citation>
    <scope>NUCLEOTIDE SEQUENCE</scope>
    <source>
        <strain evidence="3">JCM 13064</strain>
    </source>
</reference>
<dbReference type="Gene3D" id="3.90.1200.10">
    <property type="match status" value="1"/>
</dbReference>
<dbReference type="GO" id="GO:0004672">
    <property type="term" value="F:protein kinase activity"/>
    <property type="evidence" value="ECO:0007669"/>
    <property type="project" value="InterPro"/>
</dbReference>
<dbReference type="InterPro" id="IPR041726">
    <property type="entry name" value="ACAD10_11_N"/>
</dbReference>
<feature type="domain" description="Aminoglycoside phosphotransferase" evidence="2">
    <location>
        <begin position="33"/>
        <end position="238"/>
    </location>
</feature>
<keyword evidence="4" id="KW-1185">Reference proteome</keyword>
<accession>A0A917QY18</accession>
<dbReference type="Proteomes" id="UP000645217">
    <property type="component" value="Unassembled WGS sequence"/>
</dbReference>
<dbReference type="PANTHER" id="PTHR47829:SF1">
    <property type="entry name" value="HAD FAMILY PHOSPHATASE"/>
    <property type="match status" value="1"/>
</dbReference>
<dbReference type="InterPro" id="IPR008271">
    <property type="entry name" value="Ser/Thr_kinase_AS"/>
</dbReference>
<dbReference type="EMBL" id="BMNT01000008">
    <property type="protein sequence ID" value="GGK75667.1"/>
    <property type="molecule type" value="Genomic_DNA"/>
</dbReference>
<organism evidence="3 4">
    <name type="scientific">Sphaerisporangium melleum</name>
    <dbReference type="NCBI Taxonomy" id="321316"/>
    <lineage>
        <taxon>Bacteria</taxon>
        <taxon>Bacillati</taxon>
        <taxon>Actinomycetota</taxon>
        <taxon>Actinomycetes</taxon>
        <taxon>Streptosporangiales</taxon>
        <taxon>Streptosporangiaceae</taxon>
        <taxon>Sphaerisporangium</taxon>
    </lineage>
</organism>
<dbReference type="InterPro" id="IPR002575">
    <property type="entry name" value="Aminoglycoside_PTrfase"/>
</dbReference>
<dbReference type="Gene3D" id="3.30.200.20">
    <property type="entry name" value="Phosphorylase Kinase, domain 1"/>
    <property type="match status" value="1"/>
</dbReference>
<dbReference type="InterPro" id="IPR011009">
    <property type="entry name" value="Kinase-like_dom_sf"/>
</dbReference>
<comment type="caution">
    <text evidence="3">The sequence shown here is derived from an EMBL/GenBank/DDBJ whole genome shotgun (WGS) entry which is preliminary data.</text>
</comment>
<evidence type="ECO:0000256" key="1">
    <source>
        <dbReference type="SAM" id="MobiDB-lite"/>
    </source>
</evidence>
<evidence type="ECO:0000313" key="4">
    <source>
        <dbReference type="Proteomes" id="UP000645217"/>
    </source>
</evidence>
<gene>
    <name evidence="3" type="ORF">GCM10007964_18100</name>
</gene>
<evidence type="ECO:0000259" key="2">
    <source>
        <dbReference type="Pfam" id="PF01636"/>
    </source>
</evidence>
<dbReference type="Pfam" id="PF01636">
    <property type="entry name" value="APH"/>
    <property type="match status" value="1"/>
</dbReference>
<feature type="region of interest" description="Disordered" evidence="1">
    <location>
        <begin position="246"/>
        <end position="267"/>
    </location>
</feature>
<dbReference type="CDD" id="cd05154">
    <property type="entry name" value="ACAD10_11_N-like"/>
    <property type="match status" value="1"/>
</dbReference>
<dbReference type="InterPro" id="IPR052898">
    <property type="entry name" value="ACAD10-like"/>
</dbReference>
<dbReference type="RefSeq" id="WP_189162498.1">
    <property type="nucleotide sequence ID" value="NZ_BMNT01000008.1"/>
</dbReference>
<protein>
    <submittedName>
        <fullName evidence="3">Acyl-CoA dehydrogenase</fullName>
    </submittedName>
</protein>
<dbReference type="PROSITE" id="PS00108">
    <property type="entry name" value="PROTEIN_KINASE_ST"/>
    <property type="match status" value="1"/>
</dbReference>
<reference evidence="3" key="2">
    <citation type="submission" date="2020-09" db="EMBL/GenBank/DDBJ databases">
        <authorList>
            <person name="Sun Q."/>
            <person name="Ohkuma M."/>
        </authorList>
    </citation>
    <scope>NUCLEOTIDE SEQUENCE</scope>
    <source>
        <strain evidence="3">JCM 13064</strain>
    </source>
</reference>
<dbReference type="AlphaFoldDB" id="A0A917QY18"/>
<dbReference type="SUPFAM" id="SSF56112">
    <property type="entry name" value="Protein kinase-like (PK-like)"/>
    <property type="match status" value="1"/>
</dbReference>
<name>A0A917QY18_9ACTN</name>